<sequence length="81" mass="8784">MTSTYELVRNHAALFDLSEEGRFFITGDEAVGAVNAIIAADLEAIPELKALNTVLLDENGALIAILWVLNGEDGVWVRPTE</sequence>
<protein>
    <submittedName>
        <fullName evidence="2">Aminomethyltransferase folate-binding domain-containing protein</fullName>
    </submittedName>
</protein>
<dbReference type="GO" id="GO:0008168">
    <property type="term" value="F:methyltransferase activity"/>
    <property type="evidence" value="ECO:0007669"/>
    <property type="project" value="UniProtKB-KW"/>
</dbReference>
<proteinExistence type="predicted"/>
<gene>
    <name evidence="2" type="ORF">BECKLPF1236A_GA0070988_101148</name>
    <name evidence="3" type="ORF">BECKLPF1236C_GA0070990_101128</name>
</gene>
<accession>A0A450WCS4</accession>
<dbReference type="AlphaFoldDB" id="A0A450WCS4"/>
<name>A0A450WCS4_9GAMM</name>
<dbReference type="InterPro" id="IPR006222">
    <property type="entry name" value="GCVT_N"/>
</dbReference>
<dbReference type="InterPro" id="IPR027266">
    <property type="entry name" value="TrmE/GcvT-like"/>
</dbReference>
<dbReference type="SUPFAM" id="SSF103025">
    <property type="entry name" value="Folate-binding domain"/>
    <property type="match status" value="1"/>
</dbReference>
<organism evidence="2">
    <name type="scientific">Candidatus Kentrum sp. LPFa</name>
    <dbReference type="NCBI Taxonomy" id="2126335"/>
    <lineage>
        <taxon>Bacteria</taxon>
        <taxon>Pseudomonadati</taxon>
        <taxon>Pseudomonadota</taxon>
        <taxon>Gammaproteobacteria</taxon>
        <taxon>Candidatus Kentrum</taxon>
    </lineage>
</organism>
<dbReference type="EMBL" id="CAADFP010000112">
    <property type="protein sequence ID" value="VFK30488.1"/>
    <property type="molecule type" value="Genomic_DNA"/>
</dbReference>
<dbReference type="GO" id="GO:0032259">
    <property type="term" value="P:methylation"/>
    <property type="evidence" value="ECO:0007669"/>
    <property type="project" value="UniProtKB-KW"/>
</dbReference>
<keyword evidence="2" id="KW-0808">Transferase</keyword>
<keyword evidence="2" id="KW-0489">Methyltransferase</keyword>
<feature type="domain" description="GCVT N-terminal" evidence="1">
    <location>
        <begin position="5"/>
        <end position="68"/>
    </location>
</feature>
<dbReference type="Pfam" id="PF01571">
    <property type="entry name" value="GCV_T"/>
    <property type="match status" value="1"/>
</dbReference>
<reference evidence="2" key="1">
    <citation type="submission" date="2019-02" db="EMBL/GenBank/DDBJ databases">
        <authorList>
            <person name="Gruber-Vodicka R. H."/>
            <person name="Seah K. B. B."/>
        </authorList>
    </citation>
    <scope>NUCLEOTIDE SEQUENCE</scope>
    <source>
        <strain evidence="2">BECK_S312</strain>
        <strain evidence="3">BECK_S426</strain>
    </source>
</reference>
<evidence type="ECO:0000313" key="2">
    <source>
        <dbReference type="EMBL" id="VFK14805.1"/>
    </source>
</evidence>
<evidence type="ECO:0000313" key="3">
    <source>
        <dbReference type="EMBL" id="VFK30488.1"/>
    </source>
</evidence>
<dbReference type="EMBL" id="CAADFM010000114">
    <property type="protein sequence ID" value="VFK14805.1"/>
    <property type="molecule type" value="Genomic_DNA"/>
</dbReference>
<evidence type="ECO:0000259" key="1">
    <source>
        <dbReference type="Pfam" id="PF01571"/>
    </source>
</evidence>
<dbReference type="Gene3D" id="3.30.1360.120">
    <property type="entry name" value="Probable tRNA modification gtpase trme, domain 1"/>
    <property type="match status" value="1"/>
</dbReference>